<dbReference type="InterPro" id="IPR009057">
    <property type="entry name" value="Homeodomain-like_sf"/>
</dbReference>
<proteinExistence type="predicted"/>
<organism evidence="5 6">
    <name type="scientific">Pseudonocardia halophobica</name>
    <dbReference type="NCBI Taxonomy" id="29401"/>
    <lineage>
        <taxon>Bacteria</taxon>
        <taxon>Bacillati</taxon>
        <taxon>Actinomycetota</taxon>
        <taxon>Actinomycetes</taxon>
        <taxon>Pseudonocardiales</taxon>
        <taxon>Pseudonocardiaceae</taxon>
        <taxon>Pseudonocardia</taxon>
    </lineage>
</organism>
<keyword evidence="6" id="KW-1185">Reference proteome</keyword>
<keyword evidence="2" id="KW-0238">DNA-binding</keyword>
<evidence type="ECO:0000313" key="6">
    <source>
        <dbReference type="Proteomes" id="UP001143463"/>
    </source>
</evidence>
<protein>
    <submittedName>
        <fullName evidence="5">AraC family transcriptional regulator</fullName>
    </submittedName>
</protein>
<dbReference type="SMART" id="SM00342">
    <property type="entry name" value="HTH_ARAC"/>
    <property type="match status" value="1"/>
</dbReference>
<dbReference type="InterPro" id="IPR018060">
    <property type="entry name" value="HTH_AraC"/>
</dbReference>
<reference evidence="5" key="1">
    <citation type="journal article" date="2014" name="Int. J. Syst. Evol. Microbiol.">
        <title>Complete genome sequence of Corynebacterium casei LMG S-19264T (=DSM 44701T), isolated from a smear-ripened cheese.</title>
        <authorList>
            <consortium name="US DOE Joint Genome Institute (JGI-PGF)"/>
            <person name="Walter F."/>
            <person name="Albersmeier A."/>
            <person name="Kalinowski J."/>
            <person name="Ruckert C."/>
        </authorList>
    </citation>
    <scope>NUCLEOTIDE SEQUENCE</scope>
    <source>
        <strain evidence="5">VKM Ac-1069</strain>
    </source>
</reference>
<name>A0A9W6L3R1_9PSEU</name>
<dbReference type="EMBL" id="BSFQ01000009">
    <property type="protein sequence ID" value="GLL11555.1"/>
    <property type="molecule type" value="Genomic_DNA"/>
</dbReference>
<dbReference type="GO" id="GO:0043565">
    <property type="term" value="F:sequence-specific DNA binding"/>
    <property type="evidence" value="ECO:0007669"/>
    <property type="project" value="InterPro"/>
</dbReference>
<dbReference type="AlphaFoldDB" id="A0A9W6L3R1"/>
<accession>A0A9W6L3R1</accession>
<dbReference type="Pfam" id="PF14525">
    <property type="entry name" value="AraC_binding_2"/>
    <property type="match status" value="1"/>
</dbReference>
<evidence type="ECO:0000256" key="3">
    <source>
        <dbReference type="ARBA" id="ARBA00023163"/>
    </source>
</evidence>
<evidence type="ECO:0000256" key="2">
    <source>
        <dbReference type="ARBA" id="ARBA00023125"/>
    </source>
</evidence>
<feature type="domain" description="HTH araC/xylS-type" evidence="4">
    <location>
        <begin position="214"/>
        <end position="312"/>
    </location>
</feature>
<dbReference type="GO" id="GO:0003700">
    <property type="term" value="F:DNA-binding transcription factor activity"/>
    <property type="evidence" value="ECO:0007669"/>
    <property type="project" value="InterPro"/>
</dbReference>
<comment type="caution">
    <text evidence="5">The sequence shown here is derived from an EMBL/GenBank/DDBJ whole genome shotgun (WGS) entry which is preliminary data.</text>
</comment>
<gene>
    <name evidence="5" type="primary">eutR</name>
    <name evidence="5" type="ORF">GCM10017577_26960</name>
</gene>
<dbReference type="Proteomes" id="UP001143463">
    <property type="component" value="Unassembled WGS sequence"/>
</dbReference>
<keyword evidence="3" id="KW-0804">Transcription</keyword>
<evidence type="ECO:0000313" key="5">
    <source>
        <dbReference type="EMBL" id="GLL11555.1"/>
    </source>
</evidence>
<dbReference type="InterPro" id="IPR050204">
    <property type="entry name" value="AraC_XylS_family_regulators"/>
</dbReference>
<dbReference type="RefSeq" id="WP_037048576.1">
    <property type="nucleotide sequence ID" value="NZ_BAAAUZ010000045.1"/>
</dbReference>
<evidence type="ECO:0000259" key="4">
    <source>
        <dbReference type="PROSITE" id="PS01124"/>
    </source>
</evidence>
<dbReference type="PANTHER" id="PTHR46796">
    <property type="entry name" value="HTH-TYPE TRANSCRIPTIONAL ACTIVATOR RHAS-RELATED"/>
    <property type="match status" value="1"/>
</dbReference>
<reference evidence="5" key="2">
    <citation type="submission" date="2023-01" db="EMBL/GenBank/DDBJ databases">
        <authorList>
            <person name="Sun Q."/>
            <person name="Evtushenko L."/>
        </authorList>
    </citation>
    <scope>NUCLEOTIDE SEQUENCE</scope>
    <source>
        <strain evidence="5">VKM Ac-1069</strain>
    </source>
</reference>
<dbReference type="Gene3D" id="1.10.10.60">
    <property type="entry name" value="Homeodomain-like"/>
    <property type="match status" value="1"/>
</dbReference>
<dbReference type="InterPro" id="IPR035418">
    <property type="entry name" value="AraC-bd_2"/>
</dbReference>
<sequence>MSARRRAAPRDWDQASRAVAQAYFPHELQLLGGGREPRLTLRTLDLGAVLVGHVGWGADVRIACDYPGSYEINLPLTGHLESRGRHGRVVSLPGQATVFRADTPSLISHWDATCTVLGVKFDRTWLDREAERVLGDDRVTVRSLLPDQVDLAAGPGRAWRQLVGSMAAHLHDPDLFGGCGPVKDQLAGAIAAGFLLASCPGAGTGSPARPRTVARVVDQLHDDPGRAWTAGEMAAAAGTSVRRLQEGFREWLGCTPTEYLTGIRLQRARADLLADATLTTSEAAARWGFSSASRFAAAYRRRYGHPPSQARD</sequence>
<dbReference type="PROSITE" id="PS01124">
    <property type="entry name" value="HTH_ARAC_FAMILY_2"/>
    <property type="match status" value="1"/>
</dbReference>
<keyword evidence="1" id="KW-0805">Transcription regulation</keyword>
<dbReference type="Pfam" id="PF12833">
    <property type="entry name" value="HTH_18"/>
    <property type="match status" value="1"/>
</dbReference>
<dbReference type="SUPFAM" id="SSF46689">
    <property type="entry name" value="Homeodomain-like"/>
    <property type="match status" value="2"/>
</dbReference>
<evidence type="ECO:0000256" key="1">
    <source>
        <dbReference type="ARBA" id="ARBA00023015"/>
    </source>
</evidence>